<evidence type="ECO:0000259" key="2">
    <source>
        <dbReference type="Pfam" id="PF13304"/>
    </source>
</evidence>
<dbReference type="Pfam" id="PF13175">
    <property type="entry name" value="AAA_15"/>
    <property type="match status" value="1"/>
</dbReference>
<organism evidence="3 4">
    <name type="scientific">Psychrosphaera saromensis</name>
    <dbReference type="NCBI Taxonomy" id="716813"/>
    <lineage>
        <taxon>Bacteria</taxon>
        <taxon>Pseudomonadati</taxon>
        <taxon>Pseudomonadota</taxon>
        <taxon>Gammaproteobacteria</taxon>
        <taxon>Alteromonadales</taxon>
        <taxon>Pseudoalteromonadaceae</taxon>
        <taxon>Psychrosphaera</taxon>
    </lineage>
</organism>
<dbReference type="EMBL" id="MSCH01000003">
    <property type="protein sequence ID" value="PQJ53140.1"/>
    <property type="molecule type" value="Genomic_DNA"/>
</dbReference>
<feature type="domain" description="ATPase AAA-type core" evidence="2">
    <location>
        <begin position="202"/>
        <end position="278"/>
    </location>
</feature>
<dbReference type="RefSeq" id="WP_105051616.1">
    <property type="nucleotide sequence ID" value="NZ_BMYG01000003.1"/>
</dbReference>
<dbReference type="InterPro" id="IPR051396">
    <property type="entry name" value="Bact_Antivir_Def_Nuclease"/>
</dbReference>
<feature type="domain" description="Endonuclease GajA/Old nuclease/RecF-like AAA" evidence="1">
    <location>
        <begin position="1"/>
        <end position="118"/>
    </location>
</feature>
<dbReference type="Pfam" id="PF13304">
    <property type="entry name" value="AAA_21"/>
    <property type="match status" value="1"/>
</dbReference>
<name>A0A2S7UV49_9GAMM</name>
<evidence type="ECO:0000259" key="1">
    <source>
        <dbReference type="Pfam" id="PF13175"/>
    </source>
</evidence>
<dbReference type="AlphaFoldDB" id="A0A2S7UV49"/>
<accession>A0A2S7UV49</accession>
<gene>
    <name evidence="3" type="ORF">BTO11_05325</name>
</gene>
<comment type="caution">
    <text evidence="3">The sequence shown here is derived from an EMBL/GenBank/DDBJ whole genome shotgun (WGS) entry which is preliminary data.</text>
</comment>
<dbReference type="SUPFAM" id="SSF52540">
    <property type="entry name" value="P-loop containing nucleoside triphosphate hydrolases"/>
    <property type="match status" value="1"/>
</dbReference>
<proteinExistence type="predicted"/>
<dbReference type="GO" id="GO:0016887">
    <property type="term" value="F:ATP hydrolysis activity"/>
    <property type="evidence" value="ECO:0007669"/>
    <property type="project" value="InterPro"/>
</dbReference>
<dbReference type="PANTHER" id="PTHR43581:SF2">
    <property type="entry name" value="EXCINUCLEASE ATPASE SUBUNIT"/>
    <property type="match status" value="1"/>
</dbReference>
<dbReference type="PIRSF" id="PIRSF034888">
    <property type="entry name" value="P-loop_UCP034888"/>
    <property type="match status" value="1"/>
</dbReference>
<dbReference type="Gene3D" id="3.40.50.300">
    <property type="entry name" value="P-loop containing nucleotide triphosphate hydrolases"/>
    <property type="match status" value="1"/>
</dbReference>
<dbReference type="OrthoDB" id="3322489at2"/>
<evidence type="ECO:0000313" key="3">
    <source>
        <dbReference type="EMBL" id="PQJ53140.1"/>
    </source>
</evidence>
<evidence type="ECO:0008006" key="5">
    <source>
        <dbReference type="Google" id="ProtNLM"/>
    </source>
</evidence>
<sequence>MLKNINILNLKSIDKASLKLAPLTILTGANSSGKSTVIQALMLLIKHSVTNNEYSMEELIRYLSDFSVIRNKKVNAKEIEISVTDTSGVNHKVKFSVNGAEKNSNLEFIYENIQNSNVPELLYLNANRIGAQELVPTSERKVGNLGEFLFSTFEKLKGKKLPDELIHFDGSKTIAYQLSQWLSFITCTPSELVTEKVSDQVKVSFKVEDIDSNVSPLNLGAGMSYVAKVLIICLIAKKGDMILLENPEVQLHPKTQALLGVFLTFIASKGIQLIVETHCEHLINRIAYEVYEEKIDTNDVVIHYKPDVSEPFTTLFIDENGKFNDTEKNVVGFPSGFFDATLKELMDMR</sequence>
<evidence type="ECO:0000313" key="4">
    <source>
        <dbReference type="Proteomes" id="UP000239007"/>
    </source>
</evidence>
<keyword evidence="4" id="KW-1185">Reference proteome</keyword>
<dbReference type="PANTHER" id="PTHR43581">
    <property type="entry name" value="ATP/GTP PHOSPHATASE"/>
    <property type="match status" value="1"/>
</dbReference>
<protein>
    <recommendedName>
        <fullName evidence="5">ATPase AAA-type core domain-containing protein</fullName>
    </recommendedName>
</protein>
<dbReference type="Proteomes" id="UP000239007">
    <property type="component" value="Unassembled WGS sequence"/>
</dbReference>
<dbReference type="InterPro" id="IPR003959">
    <property type="entry name" value="ATPase_AAA_core"/>
</dbReference>
<dbReference type="InterPro" id="IPR014592">
    <property type="entry name" value="P-loop_UCP034888"/>
</dbReference>
<dbReference type="InterPro" id="IPR027417">
    <property type="entry name" value="P-loop_NTPase"/>
</dbReference>
<reference evidence="3 4" key="1">
    <citation type="submission" date="2016-12" db="EMBL/GenBank/DDBJ databases">
        <title>Diversity of luminous bacteria.</title>
        <authorList>
            <person name="Yoshizawa S."/>
            <person name="Kogure K."/>
        </authorList>
    </citation>
    <scope>NUCLEOTIDE SEQUENCE [LARGE SCALE GENOMIC DNA]</scope>
    <source>
        <strain evidence="3 4">SA4-48</strain>
    </source>
</reference>
<dbReference type="InterPro" id="IPR041685">
    <property type="entry name" value="AAA_GajA/Old/RecF-like"/>
</dbReference>
<dbReference type="GO" id="GO:0005524">
    <property type="term" value="F:ATP binding"/>
    <property type="evidence" value="ECO:0007669"/>
    <property type="project" value="InterPro"/>
</dbReference>